<keyword evidence="8 11" id="KW-1133">Transmembrane helix</keyword>
<feature type="domain" description="PTS EIIA type-1" evidence="12">
    <location>
        <begin position="541"/>
        <end position="645"/>
    </location>
</feature>
<dbReference type="GO" id="GO:0015572">
    <property type="term" value="F:N-acetylglucosamine transmembrane transporter activity"/>
    <property type="evidence" value="ECO:0007669"/>
    <property type="project" value="InterPro"/>
</dbReference>
<dbReference type="GO" id="GO:0008982">
    <property type="term" value="F:protein-N(PI)-phosphohistidine-sugar phosphotransferase activity"/>
    <property type="evidence" value="ECO:0007669"/>
    <property type="project" value="InterPro"/>
</dbReference>
<dbReference type="PROSITE" id="PS00371">
    <property type="entry name" value="PTS_EIIA_TYPE_1_HIS"/>
    <property type="match status" value="1"/>
</dbReference>
<comment type="subcellular location">
    <subcellularLocation>
        <location evidence="1">Cell membrane</location>
        <topology evidence="1">Multi-pass membrane protein</topology>
    </subcellularLocation>
</comment>
<dbReference type="AlphaFoldDB" id="A0A4P6YTI8"/>
<feature type="transmembrane region" description="Helical" evidence="11">
    <location>
        <begin position="12"/>
        <end position="33"/>
    </location>
</feature>
<dbReference type="SUPFAM" id="SSF55604">
    <property type="entry name" value="Glucose permease domain IIB"/>
    <property type="match status" value="1"/>
</dbReference>
<evidence type="ECO:0000313" key="15">
    <source>
        <dbReference type="EMBL" id="QBO36068.1"/>
    </source>
</evidence>
<evidence type="ECO:0000256" key="5">
    <source>
        <dbReference type="ARBA" id="ARBA00022679"/>
    </source>
</evidence>
<dbReference type="GO" id="GO:0019866">
    <property type="term" value="C:organelle inner membrane"/>
    <property type="evidence" value="ECO:0007669"/>
    <property type="project" value="InterPro"/>
</dbReference>
<sequence length="672" mass="72603">MKDYFQRMGRSLMLPVAVLPAASILVGIGNWLVTFHVGFIAQFMIAGGLAILNALPYLFAIGLALGMAKSKDGAAALAGFVAYIVPLNVLSPANMALLSGIKVDKVNPAFTAISGNVLIGIIAGLVAAAMFNRFSEVKLPQAISFFSGKRLVPIMSAIVMLVVSLALMIVWPPIYDALVAFGKMVVGMGPIGAGLYGFFNRLLIPTGLHHALNSVFWFNVANINDIQNFLTGHGVLGITGRYQAGFFPVMMFGLPAGAFAIYRQARPAQKKRVGSLMLAAAFASFFTGVTEPLEFSFMFVAWPLFVLHAVLTGLSMFIAAFFHWTNGFAFSAGLVDFAVDYHLKMAHQPYMLLVLGVFMAFLYYVTFTFAIKKFNLMTPGRDPKEDNVTDDDDDANGAVTDATGVVEDHYLRTARKIWAVLGSGNLELPKERLTYLYNCTTRLRYKLVDTSVVDIDALKHIKGVAGVNVLDEHQIHIVIGPDVQFVADNIEKIYNGQISPELASAVTADEDNEVIPGLQAMEEDYFAVAEGQLMNITEVDDDVFSAEMLGKGYAVEPTNGKIVSPVAGEVTMVFPTKHAMGIKTANGTDVLLHMGINTVELEGKPFDVTVEAGQQVKAGDVVANADLDAIKAAGKQTVMMVIFTNLDDSAKVDIDASRAVEAGEYVARIERD</sequence>
<dbReference type="PROSITE" id="PS51103">
    <property type="entry name" value="PTS_EIIC_TYPE_1"/>
    <property type="match status" value="1"/>
</dbReference>
<evidence type="ECO:0000256" key="7">
    <source>
        <dbReference type="ARBA" id="ARBA00022692"/>
    </source>
</evidence>
<evidence type="ECO:0000256" key="11">
    <source>
        <dbReference type="SAM" id="Phobius"/>
    </source>
</evidence>
<dbReference type="Proteomes" id="UP000292886">
    <property type="component" value="Chromosome"/>
</dbReference>
<keyword evidence="16" id="KW-1185">Reference proteome</keyword>
<dbReference type="NCBIfam" id="TIGR01998">
    <property type="entry name" value="PTS-II-BC-nag"/>
    <property type="match status" value="1"/>
</dbReference>
<feature type="transmembrane region" description="Helical" evidence="11">
    <location>
        <begin position="351"/>
        <end position="371"/>
    </location>
</feature>
<dbReference type="PROSITE" id="PS51093">
    <property type="entry name" value="PTS_EIIA_TYPE_1"/>
    <property type="match status" value="1"/>
</dbReference>
<evidence type="ECO:0000256" key="6">
    <source>
        <dbReference type="ARBA" id="ARBA00022683"/>
    </source>
</evidence>
<reference evidence="16" key="1">
    <citation type="submission" date="2019-03" db="EMBL/GenBank/DDBJ databases">
        <title>Weissella sp. 26KH-42 Genome sequencing.</title>
        <authorList>
            <person name="Heo J."/>
            <person name="Kim S.-J."/>
            <person name="Kim J.-S."/>
            <person name="Hong S.-B."/>
            <person name="Kwon S.-W."/>
        </authorList>
    </citation>
    <scope>NUCLEOTIDE SEQUENCE [LARGE SCALE GENOMIC DNA]</scope>
    <source>
        <strain evidence="16">26KH-42</strain>
    </source>
</reference>
<evidence type="ECO:0000313" key="16">
    <source>
        <dbReference type="Proteomes" id="UP000292886"/>
    </source>
</evidence>
<feature type="transmembrane region" description="Helical" evidence="11">
    <location>
        <begin position="109"/>
        <end position="131"/>
    </location>
</feature>
<feature type="transmembrane region" description="Helical" evidence="11">
    <location>
        <begin position="151"/>
        <end position="171"/>
    </location>
</feature>
<dbReference type="InterPro" id="IPR001996">
    <property type="entry name" value="PTS_IIB_1"/>
</dbReference>
<feature type="domain" description="PTS EIIC type-1" evidence="14">
    <location>
        <begin position="1"/>
        <end position="383"/>
    </location>
</feature>
<dbReference type="InterPro" id="IPR003352">
    <property type="entry name" value="PTS_EIIC"/>
</dbReference>
<feature type="active site" description="Phosphocysteine intermediate; for EIIB activity" evidence="10">
    <location>
        <position position="439"/>
    </location>
</feature>
<dbReference type="OrthoDB" id="9764327at2"/>
<dbReference type="KEGG" id="wei:EQG49_06140"/>
<dbReference type="SUPFAM" id="SSF51261">
    <property type="entry name" value="Duplicated hybrid motif"/>
    <property type="match status" value="1"/>
</dbReference>
<dbReference type="InterPro" id="IPR036878">
    <property type="entry name" value="Glu_permease_IIB"/>
</dbReference>
<evidence type="ECO:0000256" key="8">
    <source>
        <dbReference type="ARBA" id="ARBA00022989"/>
    </source>
</evidence>
<organism evidence="15 16">
    <name type="scientific">Periweissella cryptocerci</name>
    <dbReference type="NCBI Taxonomy" id="2506420"/>
    <lineage>
        <taxon>Bacteria</taxon>
        <taxon>Bacillati</taxon>
        <taxon>Bacillota</taxon>
        <taxon>Bacilli</taxon>
        <taxon>Lactobacillales</taxon>
        <taxon>Lactobacillaceae</taxon>
        <taxon>Periweissella</taxon>
    </lineage>
</organism>
<keyword evidence="4" id="KW-0762">Sugar transport</keyword>
<protein>
    <submittedName>
        <fullName evidence="15">PTS N-acetylglucosamine transporter subunit IIABC</fullName>
    </submittedName>
</protein>
<gene>
    <name evidence="15" type="ORF">EQG49_06140</name>
</gene>
<evidence type="ECO:0000256" key="1">
    <source>
        <dbReference type="ARBA" id="ARBA00004651"/>
    </source>
</evidence>
<evidence type="ECO:0000256" key="4">
    <source>
        <dbReference type="ARBA" id="ARBA00022597"/>
    </source>
</evidence>
<keyword evidence="6" id="KW-0598">Phosphotransferase system</keyword>
<accession>A0A4P6YTI8</accession>
<dbReference type="EMBL" id="CP037940">
    <property type="protein sequence ID" value="QBO36068.1"/>
    <property type="molecule type" value="Genomic_DNA"/>
</dbReference>
<dbReference type="Gene3D" id="3.30.1360.60">
    <property type="entry name" value="Glucose permease domain IIB"/>
    <property type="match status" value="1"/>
</dbReference>
<dbReference type="GO" id="GO:0090563">
    <property type="term" value="F:protein-phosphocysteine-sugar phosphotransferase activity"/>
    <property type="evidence" value="ECO:0007669"/>
    <property type="project" value="TreeGrafter"/>
</dbReference>
<dbReference type="InterPro" id="IPR050429">
    <property type="entry name" value="PTS_Glucose_EIICBA"/>
</dbReference>
<evidence type="ECO:0000256" key="2">
    <source>
        <dbReference type="ARBA" id="ARBA00022448"/>
    </source>
</evidence>
<evidence type="ECO:0000256" key="10">
    <source>
        <dbReference type="PROSITE-ProRule" id="PRU00421"/>
    </source>
</evidence>
<dbReference type="RefSeq" id="WP_133363146.1">
    <property type="nucleotide sequence ID" value="NZ_CP037940.1"/>
</dbReference>
<proteinExistence type="predicted"/>
<keyword evidence="7 11" id="KW-0812">Transmembrane</keyword>
<dbReference type="Pfam" id="PF00358">
    <property type="entry name" value="PTS_EIIA_1"/>
    <property type="match status" value="1"/>
</dbReference>
<dbReference type="InterPro" id="IPR011055">
    <property type="entry name" value="Dup_hybrid_motif"/>
</dbReference>
<evidence type="ECO:0000259" key="12">
    <source>
        <dbReference type="PROSITE" id="PS51093"/>
    </source>
</evidence>
<name>A0A4P6YTI8_9LACO</name>
<dbReference type="NCBIfam" id="TIGR00830">
    <property type="entry name" value="PTBA"/>
    <property type="match status" value="1"/>
</dbReference>
<evidence type="ECO:0000256" key="9">
    <source>
        <dbReference type="ARBA" id="ARBA00023136"/>
    </source>
</evidence>
<feature type="transmembrane region" description="Helical" evidence="11">
    <location>
        <begin position="295"/>
        <end position="314"/>
    </location>
</feature>
<feature type="transmembrane region" description="Helical" evidence="11">
    <location>
        <begin position="39"/>
        <end position="65"/>
    </location>
</feature>
<dbReference type="InterPro" id="IPR013013">
    <property type="entry name" value="PTS_EIIC_1"/>
</dbReference>
<dbReference type="PROSITE" id="PS51098">
    <property type="entry name" value="PTS_EIIB_TYPE_1"/>
    <property type="match status" value="1"/>
</dbReference>
<dbReference type="FunFam" id="2.70.70.10:FF:000001">
    <property type="entry name" value="PTS system glucose-specific IIA component"/>
    <property type="match status" value="1"/>
</dbReference>
<keyword evidence="5" id="KW-0808">Transferase</keyword>
<dbReference type="InterPro" id="IPR010974">
    <property type="entry name" value="PTS_IIBC_nag"/>
</dbReference>
<dbReference type="Pfam" id="PF02378">
    <property type="entry name" value="PTS_EIIC"/>
    <property type="match status" value="1"/>
</dbReference>
<dbReference type="GO" id="GO:0015764">
    <property type="term" value="P:N-acetylglucosamine transport"/>
    <property type="evidence" value="ECO:0007669"/>
    <property type="project" value="TreeGrafter"/>
</dbReference>
<evidence type="ECO:0000259" key="13">
    <source>
        <dbReference type="PROSITE" id="PS51098"/>
    </source>
</evidence>
<dbReference type="Gene3D" id="2.70.70.10">
    <property type="entry name" value="Glucose Permease (Domain IIA)"/>
    <property type="match status" value="1"/>
</dbReference>
<dbReference type="PANTHER" id="PTHR30009">
    <property type="entry name" value="CYTOCHROME C-TYPE SYNTHESIS PROTEIN AND PTS TRANSMEMBRANE COMPONENT"/>
    <property type="match status" value="1"/>
</dbReference>
<dbReference type="GO" id="GO:0005886">
    <property type="term" value="C:plasma membrane"/>
    <property type="evidence" value="ECO:0007669"/>
    <property type="project" value="UniProtKB-SubCell"/>
</dbReference>
<keyword evidence="3" id="KW-1003">Cell membrane</keyword>
<dbReference type="PANTHER" id="PTHR30009:SF4">
    <property type="entry name" value="PTS SYSTEM N-ACETYLGLUCOSAMINE-SPECIFIC EIICBA COMPONENT"/>
    <property type="match status" value="1"/>
</dbReference>
<evidence type="ECO:0000256" key="3">
    <source>
        <dbReference type="ARBA" id="ARBA00022475"/>
    </source>
</evidence>
<evidence type="ECO:0000259" key="14">
    <source>
        <dbReference type="PROSITE" id="PS51103"/>
    </source>
</evidence>
<keyword evidence="9 11" id="KW-0472">Membrane</keyword>
<feature type="transmembrane region" description="Helical" evidence="11">
    <location>
        <begin position="273"/>
        <end position="289"/>
    </location>
</feature>
<dbReference type="InterPro" id="IPR001127">
    <property type="entry name" value="PTS_EIIA_1_perm"/>
</dbReference>
<feature type="domain" description="PTS EIIB type-1" evidence="13">
    <location>
        <begin position="417"/>
        <end position="500"/>
    </location>
</feature>
<feature type="transmembrane region" description="Helical" evidence="11">
    <location>
        <begin position="77"/>
        <end position="97"/>
    </location>
</feature>
<dbReference type="GO" id="GO:0009401">
    <property type="term" value="P:phosphoenolpyruvate-dependent sugar phosphotransferase system"/>
    <property type="evidence" value="ECO:0007669"/>
    <property type="project" value="UniProtKB-KW"/>
</dbReference>
<keyword evidence="2" id="KW-0813">Transport</keyword>
<feature type="transmembrane region" description="Helical" evidence="11">
    <location>
        <begin position="242"/>
        <end position="261"/>
    </location>
</feature>